<dbReference type="AlphaFoldDB" id="A0A1L7RLI1"/>
<feature type="region of interest" description="Disordered" evidence="1">
    <location>
        <begin position="61"/>
        <end position="96"/>
    </location>
</feature>
<proteinExistence type="predicted"/>
<keyword evidence="2" id="KW-0449">Lipoprotein</keyword>
<gene>
    <name evidence="2" type="ORF">AAM4_0393</name>
</gene>
<sequence length="220" mass="21482">MSAEKRIMAGACLLCVGVLVGCVQAWLAVTGRAPAMSGLSLLALGLGGLGAGLMLTADGGPDPAGVGAEPAPHGPAGASGAAASAPTPDTADVDDGAGGEEVLAAAARIVDGAVECETDAVIERIHAGPHSHLRMVLSPGGQVTIGTDADGDGGDGVPVMVCELVAPPDWMGSALMALTEALMSPRRVREMLAGLASEGDASAVAAVEYLRINPQGGGES</sequence>
<protein>
    <submittedName>
        <fullName evidence="2">Prokaryotic membrane lipoprotein lipid attachment site profile</fullName>
    </submittedName>
</protein>
<dbReference type="RefSeq" id="WP_210578620.1">
    <property type="nucleotide sequence ID" value="NZ_LK995470.1"/>
</dbReference>
<feature type="compositionally biased region" description="Low complexity" evidence="1">
    <location>
        <begin position="61"/>
        <end position="90"/>
    </location>
</feature>
<organism evidence="2">
    <name type="scientific">Actinomyces succiniciruminis</name>
    <dbReference type="NCBI Taxonomy" id="1522002"/>
    <lineage>
        <taxon>Bacteria</taxon>
        <taxon>Bacillati</taxon>
        <taxon>Actinomycetota</taxon>
        <taxon>Actinomycetes</taxon>
        <taxon>Actinomycetales</taxon>
        <taxon>Actinomycetaceae</taxon>
        <taxon>Actinomyces</taxon>
    </lineage>
</organism>
<accession>A0A1L7RLI1</accession>
<dbReference type="PROSITE" id="PS51257">
    <property type="entry name" value="PROKAR_LIPOPROTEIN"/>
    <property type="match status" value="1"/>
</dbReference>
<reference evidence="2" key="1">
    <citation type="submission" date="2014-07" db="EMBL/GenBank/DDBJ databases">
        <authorList>
            <person name="Zhang J.E."/>
            <person name="Yang H."/>
            <person name="Guo J."/>
            <person name="Deng Z."/>
            <person name="Luo H."/>
            <person name="Luo M."/>
            <person name="Zhao B."/>
        </authorList>
    </citation>
    <scope>NUCLEOTIDE SEQUENCE</scope>
    <source>
        <strain evidence="2">AM4</strain>
    </source>
</reference>
<evidence type="ECO:0000313" key="2">
    <source>
        <dbReference type="EMBL" id="CED90288.1"/>
    </source>
</evidence>
<dbReference type="EMBL" id="LK995470">
    <property type="protein sequence ID" value="CED90288.1"/>
    <property type="molecule type" value="Genomic_DNA"/>
</dbReference>
<name>A0A1L7RLI1_9ACTO</name>
<evidence type="ECO:0000256" key="1">
    <source>
        <dbReference type="SAM" id="MobiDB-lite"/>
    </source>
</evidence>